<reference evidence="1 2" key="1">
    <citation type="submission" date="2020-08" db="EMBL/GenBank/DDBJ databases">
        <title>Genomic Encyclopedia of Type Strains, Phase IV (KMG-V): Genome sequencing to study the core and pangenomes of soil and plant-associated prokaryotes.</title>
        <authorList>
            <person name="Whitman W."/>
        </authorList>
    </citation>
    <scope>NUCLEOTIDE SEQUENCE [LARGE SCALE GENOMIC DNA]</scope>
    <source>
        <strain evidence="1 2">MP7CTX6</strain>
    </source>
</reference>
<dbReference type="Proteomes" id="UP000537718">
    <property type="component" value="Unassembled WGS sequence"/>
</dbReference>
<dbReference type="EMBL" id="JACHCF010000018">
    <property type="protein sequence ID" value="MBB5624145.1"/>
    <property type="molecule type" value="Genomic_DNA"/>
</dbReference>
<dbReference type="AlphaFoldDB" id="A0A7W9DND9"/>
<proteinExistence type="predicted"/>
<organism evidence="1 2">
    <name type="scientific">Pedobacter cryoconitis</name>
    <dbReference type="NCBI Taxonomy" id="188932"/>
    <lineage>
        <taxon>Bacteria</taxon>
        <taxon>Pseudomonadati</taxon>
        <taxon>Bacteroidota</taxon>
        <taxon>Sphingobacteriia</taxon>
        <taxon>Sphingobacteriales</taxon>
        <taxon>Sphingobacteriaceae</taxon>
        <taxon>Pedobacter</taxon>
    </lineage>
</organism>
<name>A0A7W9DND9_9SPHI</name>
<evidence type="ECO:0000313" key="1">
    <source>
        <dbReference type="EMBL" id="MBB5624145.1"/>
    </source>
</evidence>
<accession>A0A7W9DND9</accession>
<gene>
    <name evidence="1" type="ORF">HDE69_005242</name>
</gene>
<protein>
    <submittedName>
        <fullName evidence="1">Uncharacterized protein</fullName>
    </submittedName>
</protein>
<comment type="caution">
    <text evidence="1">The sequence shown here is derived from an EMBL/GenBank/DDBJ whole genome shotgun (WGS) entry which is preliminary data.</text>
</comment>
<sequence length="55" mass="6744">MKIRFPPTKSLSKLKWKISPILFERLIKLWFKLDKIIIILIKTSHLQVKIYYIFL</sequence>
<evidence type="ECO:0000313" key="2">
    <source>
        <dbReference type="Proteomes" id="UP000537718"/>
    </source>
</evidence>